<dbReference type="EMBL" id="BAAAPZ010000003">
    <property type="protein sequence ID" value="GAA2092768.1"/>
    <property type="molecule type" value="Genomic_DNA"/>
</dbReference>
<name>A0ABP5I2T5_9MICO</name>
<evidence type="ECO:0000313" key="4">
    <source>
        <dbReference type="Proteomes" id="UP001500984"/>
    </source>
</evidence>
<dbReference type="PANTHER" id="PTHR35525:SF3">
    <property type="entry name" value="BLL6575 PROTEIN"/>
    <property type="match status" value="1"/>
</dbReference>
<dbReference type="Gene3D" id="1.10.3300.10">
    <property type="entry name" value="Jann2411-like domain"/>
    <property type="match status" value="1"/>
</dbReference>
<sequence length="235" mass="25189">MQISTHNRSILAMLTELANSGLDGESLTAPADVIALGERYGFTPPLLAEQADVRALHTLRSRLRTALVPEEPPGVPAGAAGTADPAVPAALTDQPPSTRSAHSAELHAPTRPSEPHSAPDPEDPEDRERQAAELVNALYRETRTLPELQKHDGWGWHVHAVPNEAALSVRIASDLAVALTDLLVDGELSRLGVCAAVDCDGLFTDLSRNRSKRFCDRGNCANRTHVAAYRARQPG</sequence>
<feature type="compositionally biased region" description="Low complexity" evidence="1">
    <location>
        <begin position="76"/>
        <end position="91"/>
    </location>
</feature>
<reference evidence="4" key="1">
    <citation type="journal article" date="2019" name="Int. J. Syst. Evol. Microbiol.">
        <title>The Global Catalogue of Microorganisms (GCM) 10K type strain sequencing project: providing services to taxonomists for standard genome sequencing and annotation.</title>
        <authorList>
            <consortium name="The Broad Institute Genomics Platform"/>
            <consortium name="The Broad Institute Genome Sequencing Center for Infectious Disease"/>
            <person name="Wu L."/>
            <person name="Ma J."/>
        </authorList>
    </citation>
    <scope>NUCLEOTIDE SEQUENCE [LARGE SCALE GENOMIC DNA]</scope>
    <source>
        <strain evidence="4">JCM 15900</strain>
    </source>
</reference>
<comment type="caution">
    <text evidence="3">The sequence shown here is derived from an EMBL/GenBank/DDBJ whole genome shotgun (WGS) entry which is preliminary data.</text>
</comment>
<dbReference type="Proteomes" id="UP001500984">
    <property type="component" value="Unassembled WGS sequence"/>
</dbReference>
<feature type="region of interest" description="Disordered" evidence="1">
    <location>
        <begin position="67"/>
        <end position="129"/>
    </location>
</feature>
<dbReference type="Pfam" id="PF11706">
    <property type="entry name" value="zf-CGNR"/>
    <property type="match status" value="1"/>
</dbReference>
<accession>A0ABP5I2T5</accession>
<dbReference type="PANTHER" id="PTHR35525">
    <property type="entry name" value="BLL6575 PROTEIN"/>
    <property type="match status" value="1"/>
</dbReference>
<evidence type="ECO:0000259" key="2">
    <source>
        <dbReference type="Pfam" id="PF11706"/>
    </source>
</evidence>
<evidence type="ECO:0000256" key="1">
    <source>
        <dbReference type="SAM" id="MobiDB-lite"/>
    </source>
</evidence>
<organism evidence="3 4">
    <name type="scientific">Brevibacterium salitolerans</name>
    <dbReference type="NCBI Taxonomy" id="1403566"/>
    <lineage>
        <taxon>Bacteria</taxon>
        <taxon>Bacillati</taxon>
        <taxon>Actinomycetota</taxon>
        <taxon>Actinomycetes</taxon>
        <taxon>Micrococcales</taxon>
        <taxon>Brevibacteriaceae</taxon>
        <taxon>Brevibacterium</taxon>
    </lineage>
</organism>
<feature type="domain" description="Zinc finger CGNR" evidence="2">
    <location>
        <begin position="190"/>
        <end position="233"/>
    </location>
</feature>
<dbReference type="InterPro" id="IPR021005">
    <property type="entry name" value="Znf_CGNR"/>
</dbReference>
<gene>
    <name evidence="3" type="ORF">GCM10009823_10720</name>
</gene>
<dbReference type="InterPro" id="IPR010852">
    <property type="entry name" value="ABATE"/>
</dbReference>
<dbReference type="RefSeq" id="WP_344335930.1">
    <property type="nucleotide sequence ID" value="NZ_BAAAPZ010000003.1"/>
</dbReference>
<dbReference type="InterPro" id="IPR023286">
    <property type="entry name" value="ABATE_dom_sf"/>
</dbReference>
<proteinExistence type="predicted"/>
<keyword evidence="4" id="KW-1185">Reference proteome</keyword>
<protein>
    <recommendedName>
        <fullName evidence="2">Zinc finger CGNR domain-containing protein</fullName>
    </recommendedName>
</protein>
<dbReference type="SUPFAM" id="SSF160904">
    <property type="entry name" value="Jann2411-like"/>
    <property type="match status" value="1"/>
</dbReference>
<evidence type="ECO:0000313" key="3">
    <source>
        <dbReference type="EMBL" id="GAA2092768.1"/>
    </source>
</evidence>